<dbReference type="AlphaFoldDB" id="A0A918L8V7"/>
<feature type="compositionally biased region" description="Low complexity" evidence="1">
    <location>
        <begin position="23"/>
        <end position="35"/>
    </location>
</feature>
<sequence length="294" mass="31018">MTRNRLLAVLLLAAVGVAGCTASDSSGSAAYAPSAPTQAEDSRSDGGSGAGADEEAKAEAPQIDQPGVERKLIRTASVSVTVPVLSDAVARARQLVAGVGGYTGDQEHSGNHATMTLHVPSDHLDRVVTQVSELGTVTRSAQTATDVTEQLVDVESRIETQRASVDRVRALLAKATTIDDIVRIESELTQREADLESLLKRRETLSGQVAVSTLTLSLRESSTTTVHDDGDEEGIGEAFRDGWTAFTDVIAAIGRGLARSLPFLVVIAAVLAGVWVRWVRPRRRRGTVAADAAE</sequence>
<reference evidence="5" key="1">
    <citation type="journal article" date="2014" name="Int. J. Syst. Evol. Microbiol.">
        <title>Complete genome sequence of Corynebacterium casei LMG S-19264T (=DSM 44701T), isolated from a smear-ripened cheese.</title>
        <authorList>
            <consortium name="US DOE Joint Genome Institute (JGI-PGF)"/>
            <person name="Walter F."/>
            <person name="Albersmeier A."/>
            <person name="Kalinowski J."/>
            <person name="Ruckert C."/>
        </authorList>
    </citation>
    <scope>NUCLEOTIDE SEQUENCE</scope>
    <source>
        <strain evidence="5">JCM 3276</strain>
    </source>
</reference>
<name>A0A918L8V7_9PSEU</name>
<comment type="caution">
    <text evidence="5">The sequence shown here is derived from an EMBL/GenBank/DDBJ whole genome shotgun (WGS) entry which is preliminary data.</text>
</comment>
<feature type="signal peptide" evidence="3">
    <location>
        <begin position="1"/>
        <end position="22"/>
    </location>
</feature>
<evidence type="ECO:0000313" key="6">
    <source>
        <dbReference type="Proteomes" id="UP000660680"/>
    </source>
</evidence>
<keyword evidence="2" id="KW-1133">Transmembrane helix</keyword>
<reference evidence="5" key="2">
    <citation type="submission" date="2020-09" db="EMBL/GenBank/DDBJ databases">
        <authorList>
            <person name="Sun Q."/>
            <person name="Ohkuma M."/>
        </authorList>
    </citation>
    <scope>NUCLEOTIDE SEQUENCE</scope>
    <source>
        <strain evidence="5">JCM 3276</strain>
    </source>
</reference>
<dbReference type="RefSeq" id="WP_189209364.1">
    <property type="nucleotide sequence ID" value="NZ_BMRB01000001.1"/>
</dbReference>
<proteinExistence type="predicted"/>
<evidence type="ECO:0000256" key="2">
    <source>
        <dbReference type="SAM" id="Phobius"/>
    </source>
</evidence>
<feature type="transmembrane region" description="Helical" evidence="2">
    <location>
        <begin position="261"/>
        <end position="279"/>
    </location>
</feature>
<feature type="domain" description="DUF4349" evidence="4">
    <location>
        <begin position="70"/>
        <end position="275"/>
    </location>
</feature>
<feature type="chain" id="PRO_5038875854" evidence="3">
    <location>
        <begin position="23"/>
        <end position="294"/>
    </location>
</feature>
<dbReference type="EMBL" id="BMRB01000001">
    <property type="protein sequence ID" value="GGS22029.1"/>
    <property type="molecule type" value="Genomic_DNA"/>
</dbReference>
<dbReference type="PROSITE" id="PS51257">
    <property type="entry name" value="PROKAR_LIPOPROTEIN"/>
    <property type="match status" value="1"/>
</dbReference>
<evidence type="ECO:0000256" key="3">
    <source>
        <dbReference type="SAM" id="SignalP"/>
    </source>
</evidence>
<dbReference type="Pfam" id="PF14257">
    <property type="entry name" value="DUF4349"/>
    <property type="match status" value="1"/>
</dbReference>
<evidence type="ECO:0000313" key="5">
    <source>
        <dbReference type="EMBL" id="GGS22029.1"/>
    </source>
</evidence>
<keyword evidence="5" id="KW-0449">Lipoprotein</keyword>
<dbReference type="InterPro" id="IPR025645">
    <property type="entry name" value="DUF4349"/>
</dbReference>
<dbReference type="Proteomes" id="UP000660680">
    <property type="component" value="Unassembled WGS sequence"/>
</dbReference>
<keyword evidence="2" id="KW-0812">Transmembrane</keyword>
<keyword evidence="2" id="KW-0472">Membrane</keyword>
<protein>
    <submittedName>
        <fullName evidence="5">Lipoprotein</fullName>
    </submittedName>
</protein>
<organism evidence="5 6">
    <name type="scientific">Actinokineospora fastidiosa</name>
    <dbReference type="NCBI Taxonomy" id="1816"/>
    <lineage>
        <taxon>Bacteria</taxon>
        <taxon>Bacillati</taxon>
        <taxon>Actinomycetota</taxon>
        <taxon>Actinomycetes</taxon>
        <taxon>Pseudonocardiales</taxon>
        <taxon>Pseudonocardiaceae</taxon>
        <taxon>Actinokineospora</taxon>
    </lineage>
</organism>
<evidence type="ECO:0000259" key="4">
    <source>
        <dbReference type="Pfam" id="PF14257"/>
    </source>
</evidence>
<feature type="region of interest" description="Disordered" evidence="1">
    <location>
        <begin position="23"/>
        <end position="66"/>
    </location>
</feature>
<evidence type="ECO:0000256" key="1">
    <source>
        <dbReference type="SAM" id="MobiDB-lite"/>
    </source>
</evidence>
<keyword evidence="6" id="KW-1185">Reference proteome</keyword>
<accession>A0A918L8V7</accession>
<keyword evidence="3" id="KW-0732">Signal</keyword>
<gene>
    <name evidence="5" type="ORF">GCM10010171_13550</name>
</gene>